<dbReference type="RefSeq" id="WP_216875667.1">
    <property type="nucleotide sequence ID" value="NZ_JAERQM010000003.1"/>
</dbReference>
<dbReference type="Pfam" id="PF11994">
    <property type="entry name" value="DUF3489"/>
    <property type="match status" value="1"/>
</dbReference>
<accession>A0ABS6H6U4</accession>
<name>A0ABS6H6U4_9PROT</name>
<evidence type="ECO:0000313" key="3">
    <source>
        <dbReference type="Proteomes" id="UP000689967"/>
    </source>
</evidence>
<dbReference type="Proteomes" id="UP000689967">
    <property type="component" value="Unassembled WGS sequence"/>
</dbReference>
<comment type="caution">
    <text evidence="2">The sequence shown here is derived from an EMBL/GenBank/DDBJ whole genome shotgun (WGS) entry which is preliminary data.</text>
</comment>
<organism evidence="2 3">
    <name type="scientific">Falsiroseomonas oleicola</name>
    <dbReference type="NCBI Taxonomy" id="2801474"/>
    <lineage>
        <taxon>Bacteria</taxon>
        <taxon>Pseudomonadati</taxon>
        <taxon>Pseudomonadota</taxon>
        <taxon>Alphaproteobacteria</taxon>
        <taxon>Acetobacterales</taxon>
        <taxon>Roseomonadaceae</taxon>
        <taxon>Falsiroseomonas</taxon>
    </lineage>
</organism>
<feature type="region of interest" description="Disordered" evidence="1">
    <location>
        <begin position="106"/>
        <end position="129"/>
    </location>
</feature>
<evidence type="ECO:0000256" key="1">
    <source>
        <dbReference type="SAM" id="MobiDB-lite"/>
    </source>
</evidence>
<reference evidence="2 3" key="1">
    <citation type="submission" date="2021-01" db="EMBL/GenBank/DDBJ databases">
        <title>Roseomonas sp. nov, a bacterium isolated from an oil production mixture in Yumen Oilfield.</title>
        <authorList>
            <person name="Wu D."/>
        </authorList>
    </citation>
    <scope>NUCLEOTIDE SEQUENCE [LARGE SCALE GENOMIC DNA]</scope>
    <source>
        <strain evidence="2 3">ROY-5-3</strain>
    </source>
</reference>
<proteinExistence type="predicted"/>
<protein>
    <submittedName>
        <fullName evidence="2">DUF3489 domain-containing protein</fullName>
    </submittedName>
</protein>
<sequence length="259" mass="26845">MTLSDTQCQILREAAQHEAGLAPLPKIPAAARNAVFRSMLRGGLLAELAALPEHVGRGWRQDEADAWIALRITNAGLTAIGLELVQTSQETDVAPVAPEAAQIEATACGSADSPGQGPEAASMPQAASPSRTTLRAAAAAVIAAWEASLPLEAPLTTLCGILAGRTARAPLAAGAPRKPREGTKQAAVLALLRRPEGATVPQVVEATGWAPHTVRGFFAGLRSRHGIEVTVLERVRQVGPNKTGARGSYSIYQIAVVAA</sequence>
<dbReference type="InterPro" id="IPR021880">
    <property type="entry name" value="DUF3489"/>
</dbReference>
<dbReference type="EMBL" id="JAERQM010000003">
    <property type="protein sequence ID" value="MBU8544413.1"/>
    <property type="molecule type" value="Genomic_DNA"/>
</dbReference>
<evidence type="ECO:0000313" key="2">
    <source>
        <dbReference type="EMBL" id="MBU8544413.1"/>
    </source>
</evidence>
<gene>
    <name evidence="2" type="ORF">JJQ90_11895</name>
</gene>
<keyword evidence="3" id="KW-1185">Reference proteome</keyword>